<dbReference type="Gene3D" id="2.60.40.1120">
    <property type="entry name" value="Carboxypeptidase-like, regulatory domain"/>
    <property type="match status" value="1"/>
</dbReference>
<dbReference type="InterPro" id="IPR023996">
    <property type="entry name" value="TonB-dep_OMP_SusC/RagA"/>
</dbReference>
<keyword evidence="2" id="KW-0732">Signal</keyword>
<dbReference type="EMBL" id="JBHLWO010000008">
    <property type="protein sequence ID" value="MFC0321893.1"/>
    <property type="molecule type" value="Genomic_DNA"/>
</dbReference>
<dbReference type="Pfam" id="PF13715">
    <property type="entry name" value="CarbopepD_reg_2"/>
    <property type="match status" value="1"/>
</dbReference>
<evidence type="ECO:0000313" key="4">
    <source>
        <dbReference type="EMBL" id="MFC0321893.1"/>
    </source>
</evidence>
<comment type="caution">
    <text evidence="4">The sequence shown here is derived from an EMBL/GenBank/DDBJ whole genome shotgun (WGS) entry which is preliminary data.</text>
</comment>
<dbReference type="Pfam" id="PF07715">
    <property type="entry name" value="Plug"/>
    <property type="match status" value="1"/>
</dbReference>
<evidence type="ECO:0000256" key="1">
    <source>
        <dbReference type="PROSITE-ProRule" id="PRU01360"/>
    </source>
</evidence>
<dbReference type="InterPro" id="IPR023997">
    <property type="entry name" value="TonB-dep_OMP_SusC/RagA_CS"/>
</dbReference>
<feature type="domain" description="TonB-dependent receptor plug" evidence="3">
    <location>
        <begin position="117"/>
        <end position="222"/>
    </location>
</feature>
<sequence>MKRKIYLSLFYCLCCIFLANGQELKTLHGKVVTDSGESLPGVSVTVIGTDKRIGTTTNEQGIYRLSIPDDATLSFSAIGYITQQLNPQGASQLDVVMKIGQADLEEVVVVGYGTQKKANLTGAVDQVGKEVFENRPLASTTRGLQGVIPNLNIKMTDGKPTRGATFNVRGTTSIGAGGSALVLIDGVPGNADLLNPNDIESVTVLKDAASAAIYGARGSFGVVLITTKTPSKERSVINYSSGYSRNDHTIRPDLVTEGYPWAKTFNEAFSSWNDYNADPQKANSVFPWSQEYLEELRKRHEAGNTPSTDIDPATGRYVYYGSTDWLKELYADHTPSMEQQLSFSGSGEKTSFYLSGRYNNQGGIFRYNPDKYNQYNLRAKGSIQVKEWLRVENDITYNERAYFTPILNHPSNTPVWRRISDEAFPVAMLRNPDGTLTENASIVFGSFISGNNHWDESRRQTRNTSRIFTNFFDNKLKINGDFTFEKTAFNRTRLYTPVPYSNAPGVTLERGISKMNELIDNTTYLALNAYGQYTQDFGKNHINAVLGYNYERSKLSSRYMERDNLINPSLPDFSLIDGQNFLLTGGGNEWLTAGGFYRISYDYDGKYLLETNGRYDGSSKFPRGQQWGFFPSISGGWRVSEENFWKNGLKEAIGEFKLRASYGSLGNGNIDPYQFLEIMDVSRSGLILGGIRPNYTSNPGVIPNGLTWEKATTINLGTDLSFIKNRLNATFDWYTRKTTDMFTVGLPLPSIFGTDVPEGNYADLKTIGWELSLNWRDQIKTSKPINYDLRFTLADSRAFITRFNNPLGLITTYYEGQRVGDIWGFVNDGFFQSQQEIDNYAIDQSFIRVSAANKILPGDIKFKDINGDGKIDQGTNTLGDPGDQVIIGNTEPRFQFGFNANFSWNNFFLTSFFQGVGKREFMPGADNALFWGPYNRPYSWHPTYVVNNMWSEENPDAYFPRPRGYTALNSRGELTFNQTRYLQNAAYIRLKSISIGYNLPKSWLGKLNIENLSVYFTGQNLWTWSPMFKHNPNMDPENIERADPELNPNAGQGMAYPMLKTYTLGINVTL</sequence>
<dbReference type="InterPro" id="IPR037066">
    <property type="entry name" value="Plug_dom_sf"/>
</dbReference>
<keyword evidence="1" id="KW-0472">Membrane</keyword>
<accession>A0ABV6HSQ2</accession>
<dbReference type="InterPro" id="IPR008969">
    <property type="entry name" value="CarboxyPept-like_regulatory"/>
</dbReference>
<dbReference type="NCBIfam" id="TIGR04057">
    <property type="entry name" value="SusC_RagA_signa"/>
    <property type="match status" value="1"/>
</dbReference>
<protein>
    <submittedName>
        <fullName evidence="4">SusC/RagA family TonB-linked outer membrane protein</fullName>
    </submittedName>
</protein>
<dbReference type="InterPro" id="IPR039426">
    <property type="entry name" value="TonB-dep_rcpt-like"/>
</dbReference>
<feature type="chain" id="PRO_5046633694" evidence="2">
    <location>
        <begin position="22"/>
        <end position="1070"/>
    </location>
</feature>
<keyword evidence="1" id="KW-0813">Transport</keyword>
<feature type="signal peptide" evidence="2">
    <location>
        <begin position="1"/>
        <end position="21"/>
    </location>
</feature>
<evidence type="ECO:0000256" key="2">
    <source>
        <dbReference type="SAM" id="SignalP"/>
    </source>
</evidence>
<name>A0ABV6HSQ2_9SPHI</name>
<dbReference type="PROSITE" id="PS52016">
    <property type="entry name" value="TONB_DEPENDENT_REC_3"/>
    <property type="match status" value="1"/>
</dbReference>
<dbReference type="Proteomes" id="UP001589774">
    <property type="component" value="Unassembled WGS sequence"/>
</dbReference>
<organism evidence="4 5">
    <name type="scientific">Olivibacter oleidegradans</name>
    <dbReference type="NCBI Taxonomy" id="760123"/>
    <lineage>
        <taxon>Bacteria</taxon>
        <taxon>Pseudomonadati</taxon>
        <taxon>Bacteroidota</taxon>
        <taxon>Sphingobacteriia</taxon>
        <taxon>Sphingobacteriales</taxon>
        <taxon>Sphingobacteriaceae</taxon>
        <taxon>Olivibacter</taxon>
    </lineage>
</organism>
<reference evidence="4 5" key="1">
    <citation type="submission" date="2024-09" db="EMBL/GenBank/DDBJ databases">
        <authorList>
            <person name="Sun Q."/>
            <person name="Mori K."/>
        </authorList>
    </citation>
    <scope>NUCLEOTIDE SEQUENCE [LARGE SCALE GENOMIC DNA]</scope>
    <source>
        <strain evidence="4 5">CCM 7765</strain>
    </source>
</reference>
<keyword evidence="1" id="KW-0998">Cell outer membrane</keyword>
<comment type="subcellular location">
    <subcellularLocation>
        <location evidence="1">Cell outer membrane</location>
        <topology evidence="1">Multi-pass membrane protein</topology>
    </subcellularLocation>
</comment>
<comment type="similarity">
    <text evidence="1">Belongs to the TonB-dependent receptor family.</text>
</comment>
<keyword evidence="5" id="KW-1185">Reference proteome</keyword>
<evidence type="ECO:0000259" key="3">
    <source>
        <dbReference type="Pfam" id="PF07715"/>
    </source>
</evidence>
<dbReference type="InterPro" id="IPR012910">
    <property type="entry name" value="Plug_dom"/>
</dbReference>
<evidence type="ECO:0000313" key="5">
    <source>
        <dbReference type="Proteomes" id="UP001589774"/>
    </source>
</evidence>
<dbReference type="Gene3D" id="2.170.130.10">
    <property type="entry name" value="TonB-dependent receptor, plug domain"/>
    <property type="match status" value="1"/>
</dbReference>
<proteinExistence type="inferred from homology"/>
<keyword evidence="1" id="KW-1134">Transmembrane beta strand</keyword>
<keyword evidence="1" id="KW-0812">Transmembrane</keyword>
<gene>
    <name evidence="4" type="ORF">ACFFI0_26500</name>
</gene>
<dbReference type="NCBIfam" id="TIGR04056">
    <property type="entry name" value="OMP_RagA_SusC"/>
    <property type="match status" value="1"/>
</dbReference>
<dbReference type="RefSeq" id="WP_130858556.1">
    <property type="nucleotide sequence ID" value="NZ_JBHLWO010000008.1"/>
</dbReference>
<dbReference type="SUPFAM" id="SSF49464">
    <property type="entry name" value="Carboxypeptidase regulatory domain-like"/>
    <property type="match status" value="1"/>
</dbReference>
<dbReference type="SUPFAM" id="SSF56935">
    <property type="entry name" value="Porins"/>
    <property type="match status" value="1"/>
</dbReference>